<dbReference type="Pfam" id="PF07963">
    <property type="entry name" value="N_methyl"/>
    <property type="match status" value="1"/>
</dbReference>
<proteinExistence type="predicted"/>
<keyword evidence="3" id="KW-1185">Reference proteome</keyword>
<dbReference type="NCBIfam" id="TIGR02532">
    <property type="entry name" value="IV_pilin_GFxxxE"/>
    <property type="match status" value="1"/>
</dbReference>
<dbReference type="InterPro" id="IPR032092">
    <property type="entry name" value="PilW"/>
</dbReference>
<dbReference type="PROSITE" id="PS00409">
    <property type="entry name" value="PROKAR_NTER_METHYL"/>
    <property type="match status" value="1"/>
</dbReference>
<evidence type="ECO:0000313" key="2">
    <source>
        <dbReference type="EMBL" id="MCK9687840.1"/>
    </source>
</evidence>
<name>A0A9X1YLV4_9BURK</name>
<gene>
    <name evidence="2" type="ORF">LPC04_19220</name>
</gene>
<keyword evidence="1" id="KW-0812">Transmembrane</keyword>
<organism evidence="2 3">
    <name type="scientific">Scleromatobacter humisilvae</name>
    <dbReference type="NCBI Taxonomy" id="2897159"/>
    <lineage>
        <taxon>Bacteria</taxon>
        <taxon>Pseudomonadati</taxon>
        <taxon>Pseudomonadota</taxon>
        <taxon>Betaproteobacteria</taxon>
        <taxon>Burkholderiales</taxon>
        <taxon>Sphaerotilaceae</taxon>
        <taxon>Scleromatobacter</taxon>
    </lineage>
</organism>
<keyword evidence="1" id="KW-0472">Membrane</keyword>
<protein>
    <submittedName>
        <fullName evidence="2">PilW family protein</fullName>
    </submittedName>
</protein>
<dbReference type="AlphaFoldDB" id="A0A9X1YLV4"/>
<dbReference type="InterPro" id="IPR012902">
    <property type="entry name" value="N_methyl_site"/>
</dbReference>
<accession>A0A9X1YLV4</accession>
<dbReference type="Pfam" id="PF16074">
    <property type="entry name" value="PilW"/>
    <property type="match status" value="1"/>
</dbReference>
<dbReference type="EMBL" id="JAJLJH010000006">
    <property type="protein sequence ID" value="MCK9687840.1"/>
    <property type="molecule type" value="Genomic_DNA"/>
</dbReference>
<evidence type="ECO:0000313" key="3">
    <source>
        <dbReference type="Proteomes" id="UP001139353"/>
    </source>
</evidence>
<feature type="transmembrane region" description="Helical" evidence="1">
    <location>
        <begin position="12"/>
        <end position="40"/>
    </location>
</feature>
<sequence>MTRRASPRRRLAAAGFTLIEMMVALAIGLAVVGALIAAYLASFASGRHTDAIVQITEDAALALNVMRQQVAQAGFSQPHGAGGAGMVLHTFPAIVGCEAAGFADLNANIMAANNCKVSESDPATPDALEVAFEGSVLPGKASNGILGGSGGAQPLDCLGNSFAKTHDEATGDDYWLNDSKFYVADGSLYCHGPGNAAGAALVQNVETLQVTYGMASAPAGAPGAGQVIYYGNAPPPGSPLWANVVSVKLCVQVRSATKVLDTKSRATLGGWVDCGSTQRAAADGYLRRTFTTTIVLQNKLL</sequence>
<comment type="caution">
    <text evidence="2">The sequence shown here is derived from an EMBL/GenBank/DDBJ whole genome shotgun (WGS) entry which is preliminary data.</text>
</comment>
<evidence type="ECO:0000256" key="1">
    <source>
        <dbReference type="SAM" id="Phobius"/>
    </source>
</evidence>
<dbReference type="RefSeq" id="WP_275683886.1">
    <property type="nucleotide sequence ID" value="NZ_JAJLJH010000006.1"/>
</dbReference>
<reference evidence="2" key="1">
    <citation type="submission" date="2021-11" db="EMBL/GenBank/DDBJ databases">
        <title>BS-T2-15 a new species belonging to the Comamonadaceae family isolated from the soil of a French oak forest.</title>
        <authorList>
            <person name="Mieszkin S."/>
            <person name="Alain K."/>
        </authorList>
    </citation>
    <scope>NUCLEOTIDE SEQUENCE</scope>
    <source>
        <strain evidence="2">BS-T2-15</strain>
    </source>
</reference>
<dbReference type="GO" id="GO:0043683">
    <property type="term" value="P:type IV pilus assembly"/>
    <property type="evidence" value="ECO:0007669"/>
    <property type="project" value="InterPro"/>
</dbReference>
<keyword evidence="1" id="KW-1133">Transmembrane helix</keyword>
<dbReference type="Proteomes" id="UP001139353">
    <property type="component" value="Unassembled WGS sequence"/>
</dbReference>